<evidence type="ECO:0008006" key="3">
    <source>
        <dbReference type="Google" id="ProtNLM"/>
    </source>
</evidence>
<protein>
    <recommendedName>
        <fullName evidence="3">Alpha/beta hydrolase</fullName>
    </recommendedName>
</protein>
<sequence>MNEILRKLGVWALDYVDAGVVHVRSVIRWRVPEEFAIGEPGRPTIVLIPGVYERWAFLREIAERLNAAGYPVSVVHGLGYNRRPVVDTSERLARALSRVAANPAGRLIVAHSKGGLVGKHLLVTEADRLHLRGLVAICTPFAGSRYARYVLGQTLRAFSPTNETIVSLGSNSSVNASIVSIFGGFDPHVPDGSVLAGATNVKLPVDGHFRILRKPRTLDAVADAVDLLVRSSEAAAMVGPTAAEASDIAGVADVVADGSERTA</sequence>
<dbReference type="EMBL" id="RCUV01000008">
    <property type="protein sequence ID" value="RLP71454.1"/>
    <property type="molecule type" value="Genomic_DNA"/>
</dbReference>
<dbReference type="OrthoDB" id="9770427at2"/>
<dbReference type="RefSeq" id="WP_121672970.1">
    <property type="nucleotide sequence ID" value="NZ_BMXM01000004.1"/>
</dbReference>
<organism evidence="1 2">
    <name type="scientific">Mycetocola manganoxydans</name>
    <dbReference type="NCBI Taxonomy" id="699879"/>
    <lineage>
        <taxon>Bacteria</taxon>
        <taxon>Bacillati</taxon>
        <taxon>Actinomycetota</taxon>
        <taxon>Actinomycetes</taxon>
        <taxon>Micrococcales</taxon>
        <taxon>Microbacteriaceae</taxon>
        <taxon>Mycetocola</taxon>
    </lineage>
</organism>
<dbReference type="Proteomes" id="UP000270299">
    <property type="component" value="Unassembled WGS sequence"/>
</dbReference>
<evidence type="ECO:0000313" key="2">
    <source>
        <dbReference type="Proteomes" id="UP000270299"/>
    </source>
</evidence>
<comment type="caution">
    <text evidence="1">The sequence shown here is derived from an EMBL/GenBank/DDBJ whole genome shotgun (WGS) entry which is preliminary data.</text>
</comment>
<reference evidence="1 2" key="1">
    <citation type="submission" date="2018-10" db="EMBL/GenBank/DDBJ databases">
        <authorList>
            <person name="Li J."/>
        </authorList>
    </citation>
    <scope>NUCLEOTIDE SEQUENCE [LARGE SCALE GENOMIC DNA]</scope>
    <source>
        <strain evidence="1 2">CCTCC AB209002</strain>
    </source>
</reference>
<gene>
    <name evidence="1" type="ORF">D9V29_08935</name>
</gene>
<dbReference type="AlphaFoldDB" id="A0A3L6ZU88"/>
<accession>A0A3L6ZU88</accession>
<dbReference type="InterPro" id="IPR029058">
    <property type="entry name" value="AB_hydrolase_fold"/>
</dbReference>
<dbReference type="SUPFAM" id="SSF53474">
    <property type="entry name" value="alpha/beta-Hydrolases"/>
    <property type="match status" value="1"/>
</dbReference>
<keyword evidence="2" id="KW-1185">Reference proteome</keyword>
<proteinExistence type="predicted"/>
<dbReference type="Gene3D" id="3.40.50.1820">
    <property type="entry name" value="alpha/beta hydrolase"/>
    <property type="match status" value="1"/>
</dbReference>
<dbReference type="PANTHER" id="PTHR37946">
    <property type="entry name" value="SLL1969 PROTEIN"/>
    <property type="match status" value="1"/>
</dbReference>
<dbReference type="PANTHER" id="PTHR37946:SF1">
    <property type="entry name" value="SLL1969 PROTEIN"/>
    <property type="match status" value="1"/>
</dbReference>
<evidence type="ECO:0000313" key="1">
    <source>
        <dbReference type="EMBL" id="RLP71454.1"/>
    </source>
</evidence>
<name>A0A3L6ZU88_9MICO</name>